<evidence type="ECO:0000259" key="3">
    <source>
        <dbReference type="PROSITE" id="PS51186"/>
    </source>
</evidence>
<accession>A0ABR6B9C6</accession>
<dbReference type="RefSeq" id="WP_182836236.1">
    <property type="nucleotide sequence ID" value="NZ_BAAABQ010000063.1"/>
</dbReference>
<gene>
    <name evidence="4" type="ORF">BC739_000668</name>
</gene>
<sequence>MSAAPRITAMRAEHAEQVLSIYQAGLDTGNASFETTAPPWPQWDQAHLPEHRFVALDSGGEVLGWIAAMPVSSRCVYAGVLEHSVYVHPDRHGTGVGRALLDTYIAATEAAGVWTLQSGIFPENTASLALHQRVGFREVGRRERIGQHLGAWRDVVSIERRSTRTGL</sequence>
<keyword evidence="1 4" id="KW-0808">Transferase</keyword>
<dbReference type="InterPro" id="IPR000182">
    <property type="entry name" value="GNAT_dom"/>
</dbReference>
<dbReference type="SUPFAM" id="SSF55729">
    <property type="entry name" value="Acyl-CoA N-acyltransferases (Nat)"/>
    <property type="match status" value="1"/>
</dbReference>
<dbReference type="PANTHER" id="PTHR43072:SF23">
    <property type="entry name" value="UPF0039 PROTEIN C11D3.02C"/>
    <property type="match status" value="1"/>
</dbReference>
<proteinExistence type="predicted"/>
<evidence type="ECO:0000256" key="2">
    <source>
        <dbReference type="ARBA" id="ARBA00023315"/>
    </source>
</evidence>
<dbReference type="Proteomes" id="UP000517916">
    <property type="component" value="Unassembled WGS sequence"/>
</dbReference>
<feature type="domain" description="N-acetyltransferase" evidence="3">
    <location>
        <begin position="5"/>
        <end position="159"/>
    </location>
</feature>
<dbReference type="PROSITE" id="PS51186">
    <property type="entry name" value="GNAT"/>
    <property type="match status" value="1"/>
</dbReference>
<dbReference type="Gene3D" id="3.40.630.30">
    <property type="match status" value="1"/>
</dbReference>
<keyword evidence="5" id="KW-1185">Reference proteome</keyword>
<dbReference type="Pfam" id="PF00583">
    <property type="entry name" value="Acetyltransf_1"/>
    <property type="match status" value="1"/>
</dbReference>
<evidence type="ECO:0000313" key="5">
    <source>
        <dbReference type="Proteomes" id="UP000517916"/>
    </source>
</evidence>
<keyword evidence="2 4" id="KW-0012">Acyltransferase</keyword>
<dbReference type="InterPro" id="IPR016181">
    <property type="entry name" value="Acyl_CoA_acyltransferase"/>
</dbReference>
<name>A0ABR6B9C6_9PSEU</name>
<protein>
    <submittedName>
        <fullName evidence="4">Phosphinothricin acetyltransferase</fullName>
        <ecNumber evidence="4">2.3.1.183</ecNumber>
    </submittedName>
</protein>
<dbReference type="EC" id="2.3.1.183" evidence="4"/>
<reference evidence="4 5" key="1">
    <citation type="submission" date="2020-08" db="EMBL/GenBank/DDBJ databases">
        <title>Genomic Encyclopedia of Archaeal and Bacterial Type Strains, Phase II (KMG-II): from individual species to whole genera.</title>
        <authorList>
            <person name="Goeker M."/>
        </authorList>
    </citation>
    <scope>NUCLEOTIDE SEQUENCE [LARGE SCALE GENOMIC DNA]</scope>
    <source>
        <strain evidence="4 5">DSM 43850</strain>
    </source>
</reference>
<dbReference type="EMBL" id="JACJID010000001">
    <property type="protein sequence ID" value="MBA8923471.1"/>
    <property type="molecule type" value="Genomic_DNA"/>
</dbReference>
<dbReference type="CDD" id="cd04301">
    <property type="entry name" value="NAT_SF"/>
    <property type="match status" value="1"/>
</dbReference>
<evidence type="ECO:0000256" key="1">
    <source>
        <dbReference type="ARBA" id="ARBA00022679"/>
    </source>
</evidence>
<evidence type="ECO:0000313" key="4">
    <source>
        <dbReference type="EMBL" id="MBA8923471.1"/>
    </source>
</evidence>
<organism evidence="4 5">
    <name type="scientific">Kutzneria viridogrisea</name>
    <dbReference type="NCBI Taxonomy" id="47990"/>
    <lineage>
        <taxon>Bacteria</taxon>
        <taxon>Bacillati</taxon>
        <taxon>Actinomycetota</taxon>
        <taxon>Actinomycetes</taxon>
        <taxon>Pseudonocardiales</taxon>
        <taxon>Pseudonocardiaceae</taxon>
        <taxon>Kutzneria</taxon>
    </lineage>
</organism>
<comment type="caution">
    <text evidence="4">The sequence shown here is derived from an EMBL/GenBank/DDBJ whole genome shotgun (WGS) entry which is preliminary data.</text>
</comment>
<dbReference type="PANTHER" id="PTHR43072">
    <property type="entry name" value="N-ACETYLTRANSFERASE"/>
    <property type="match status" value="1"/>
</dbReference>
<dbReference type="GO" id="GO:0102971">
    <property type="term" value="F:phosphinothricin N-acetyltransferase activity"/>
    <property type="evidence" value="ECO:0007669"/>
    <property type="project" value="UniProtKB-EC"/>
</dbReference>